<gene>
    <name evidence="1" type="ORF">SDC9_205991</name>
</gene>
<name>A0A645J3Q9_9ZZZZ</name>
<organism evidence="1">
    <name type="scientific">bioreactor metagenome</name>
    <dbReference type="NCBI Taxonomy" id="1076179"/>
    <lineage>
        <taxon>unclassified sequences</taxon>
        <taxon>metagenomes</taxon>
        <taxon>ecological metagenomes</taxon>
    </lineage>
</organism>
<protein>
    <submittedName>
        <fullName evidence="1">Uncharacterized protein</fullName>
    </submittedName>
</protein>
<proteinExistence type="predicted"/>
<evidence type="ECO:0000313" key="1">
    <source>
        <dbReference type="EMBL" id="MPN58288.1"/>
    </source>
</evidence>
<accession>A0A645J3Q9</accession>
<dbReference type="EMBL" id="VSSQ01130796">
    <property type="protein sequence ID" value="MPN58288.1"/>
    <property type="molecule type" value="Genomic_DNA"/>
</dbReference>
<sequence>MKQYSDVIEIQTRKTSAGEGLWKGYFKNGWMAYYVDKSLPMVLFNTLYYCLKSPHYTGIAYFYGYLSSAFKKEKKIQDTEIRAYYRSQGLGFLFSRVSGALSRNSTEPKQGEQ</sequence>
<reference evidence="1" key="1">
    <citation type="submission" date="2019-08" db="EMBL/GenBank/DDBJ databases">
        <authorList>
            <person name="Kucharzyk K."/>
            <person name="Murdoch R.W."/>
            <person name="Higgins S."/>
            <person name="Loffler F."/>
        </authorList>
    </citation>
    <scope>NUCLEOTIDE SEQUENCE</scope>
</reference>
<comment type="caution">
    <text evidence="1">The sequence shown here is derived from an EMBL/GenBank/DDBJ whole genome shotgun (WGS) entry which is preliminary data.</text>
</comment>
<dbReference type="AlphaFoldDB" id="A0A645J3Q9"/>